<dbReference type="SUPFAM" id="SSF54897">
    <property type="entry name" value="Protease propeptides/inhibitors"/>
    <property type="match status" value="1"/>
</dbReference>
<evidence type="ECO:0000256" key="1">
    <source>
        <dbReference type="SAM" id="MobiDB-lite"/>
    </source>
</evidence>
<feature type="chain" id="PRO_5046596893" description="Inhibitor I9 domain-containing protein" evidence="2">
    <location>
        <begin position="22"/>
        <end position="117"/>
    </location>
</feature>
<feature type="compositionally biased region" description="Low complexity" evidence="1">
    <location>
        <begin position="88"/>
        <end position="117"/>
    </location>
</feature>
<dbReference type="Proteomes" id="UP001596512">
    <property type="component" value="Unassembled WGS sequence"/>
</dbReference>
<dbReference type="Gene3D" id="3.30.70.80">
    <property type="entry name" value="Peptidase S8 propeptide/proteinase inhibitor I9"/>
    <property type="match status" value="1"/>
</dbReference>
<dbReference type="EMBL" id="JBHTEY010000004">
    <property type="protein sequence ID" value="MFC7614019.1"/>
    <property type="molecule type" value="Genomic_DNA"/>
</dbReference>
<gene>
    <name evidence="3" type="ORF">ACFQV2_11090</name>
</gene>
<dbReference type="InterPro" id="IPR037045">
    <property type="entry name" value="S8pro/Inhibitor_I9_sf"/>
</dbReference>
<sequence>MRITRILAACLGGLALAAAHAGAPAAAAEPADYIVVLNGTTDPGAFASGLVDRHGGRVGHVYRHALRGFSATLTPRRRGPCGATPGCARSRSTTSCAPRSRPSPPASTGSSRRTTPT</sequence>
<name>A0ABW2TK06_9PSEU</name>
<feature type="region of interest" description="Disordered" evidence="1">
    <location>
        <begin position="76"/>
        <end position="117"/>
    </location>
</feature>
<proteinExistence type="predicted"/>
<comment type="caution">
    <text evidence="3">The sequence shown here is derived from an EMBL/GenBank/DDBJ whole genome shotgun (WGS) entry which is preliminary data.</text>
</comment>
<accession>A0ABW2TK06</accession>
<evidence type="ECO:0000256" key="2">
    <source>
        <dbReference type="SAM" id="SignalP"/>
    </source>
</evidence>
<keyword evidence="4" id="KW-1185">Reference proteome</keyword>
<keyword evidence="2" id="KW-0732">Signal</keyword>
<feature type="signal peptide" evidence="2">
    <location>
        <begin position="1"/>
        <end position="21"/>
    </location>
</feature>
<evidence type="ECO:0008006" key="5">
    <source>
        <dbReference type="Google" id="ProtNLM"/>
    </source>
</evidence>
<evidence type="ECO:0000313" key="4">
    <source>
        <dbReference type="Proteomes" id="UP001596512"/>
    </source>
</evidence>
<reference evidence="4" key="1">
    <citation type="journal article" date="2019" name="Int. J. Syst. Evol. Microbiol.">
        <title>The Global Catalogue of Microorganisms (GCM) 10K type strain sequencing project: providing services to taxonomists for standard genome sequencing and annotation.</title>
        <authorList>
            <consortium name="The Broad Institute Genomics Platform"/>
            <consortium name="The Broad Institute Genome Sequencing Center for Infectious Disease"/>
            <person name="Wu L."/>
            <person name="Ma J."/>
        </authorList>
    </citation>
    <scope>NUCLEOTIDE SEQUENCE [LARGE SCALE GENOMIC DNA]</scope>
    <source>
        <strain evidence="4">JCM 17695</strain>
    </source>
</reference>
<protein>
    <recommendedName>
        <fullName evidence="5">Inhibitor I9 domain-containing protein</fullName>
    </recommendedName>
</protein>
<organism evidence="3 4">
    <name type="scientific">Actinokineospora soli</name>
    <dbReference type="NCBI Taxonomy" id="1048753"/>
    <lineage>
        <taxon>Bacteria</taxon>
        <taxon>Bacillati</taxon>
        <taxon>Actinomycetota</taxon>
        <taxon>Actinomycetes</taxon>
        <taxon>Pseudonocardiales</taxon>
        <taxon>Pseudonocardiaceae</taxon>
        <taxon>Actinokineospora</taxon>
    </lineage>
</organism>
<evidence type="ECO:0000313" key="3">
    <source>
        <dbReference type="EMBL" id="MFC7614019.1"/>
    </source>
</evidence>